<evidence type="ECO:0000313" key="2">
    <source>
        <dbReference type="EMBL" id="MBA0816629.1"/>
    </source>
</evidence>
<reference evidence="2 3" key="1">
    <citation type="journal article" date="2019" name="Genome Biol. Evol.">
        <title>Insights into the evolution of the New World diploid cottons (Gossypium, subgenus Houzingenia) based on genome sequencing.</title>
        <authorList>
            <person name="Grover C.E."/>
            <person name="Arick M.A. 2nd"/>
            <person name="Thrash A."/>
            <person name="Conover J.L."/>
            <person name="Sanders W.S."/>
            <person name="Peterson D.G."/>
            <person name="Frelichowski J.E."/>
            <person name="Scheffler J.A."/>
            <person name="Scheffler B.E."/>
            <person name="Wendel J.F."/>
        </authorList>
    </citation>
    <scope>NUCLEOTIDE SEQUENCE [LARGE SCALE GENOMIC DNA]</scope>
    <source>
        <strain evidence="2">0</strain>
        <tissue evidence="2">Leaf</tissue>
    </source>
</reference>
<proteinExistence type="predicted"/>
<dbReference type="Proteomes" id="UP000593560">
    <property type="component" value="Unassembled WGS sequence"/>
</dbReference>
<dbReference type="AlphaFoldDB" id="A0A7J9I3D6"/>
<name>A0A7J9I3D6_9ROSI</name>
<sequence length="29" mass="3146">MSLGETKDDDSSSHVRKQNGPSNQQGDPM</sequence>
<organism evidence="2 3">
    <name type="scientific">Gossypium harknessii</name>
    <dbReference type="NCBI Taxonomy" id="34285"/>
    <lineage>
        <taxon>Eukaryota</taxon>
        <taxon>Viridiplantae</taxon>
        <taxon>Streptophyta</taxon>
        <taxon>Embryophyta</taxon>
        <taxon>Tracheophyta</taxon>
        <taxon>Spermatophyta</taxon>
        <taxon>Magnoliopsida</taxon>
        <taxon>eudicotyledons</taxon>
        <taxon>Gunneridae</taxon>
        <taxon>Pentapetalae</taxon>
        <taxon>rosids</taxon>
        <taxon>malvids</taxon>
        <taxon>Malvales</taxon>
        <taxon>Malvaceae</taxon>
        <taxon>Malvoideae</taxon>
        <taxon>Gossypium</taxon>
    </lineage>
</organism>
<feature type="non-terminal residue" evidence="2">
    <location>
        <position position="29"/>
    </location>
</feature>
<gene>
    <name evidence="2" type="ORF">Gohar_001270</name>
</gene>
<feature type="compositionally biased region" description="Polar residues" evidence="1">
    <location>
        <begin position="19"/>
        <end position="29"/>
    </location>
</feature>
<evidence type="ECO:0000313" key="3">
    <source>
        <dbReference type="Proteomes" id="UP000593560"/>
    </source>
</evidence>
<keyword evidence="3" id="KW-1185">Reference proteome</keyword>
<feature type="region of interest" description="Disordered" evidence="1">
    <location>
        <begin position="1"/>
        <end position="29"/>
    </location>
</feature>
<comment type="caution">
    <text evidence="2">The sequence shown here is derived from an EMBL/GenBank/DDBJ whole genome shotgun (WGS) entry which is preliminary data.</text>
</comment>
<evidence type="ECO:0000256" key="1">
    <source>
        <dbReference type="SAM" id="MobiDB-lite"/>
    </source>
</evidence>
<dbReference type="EMBL" id="JABFAD010000013">
    <property type="protein sequence ID" value="MBA0816629.1"/>
    <property type="molecule type" value="Genomic_DNA"/>
</dbReference>
<feature type="compositionally biased region" description="Basic and acidic residues" evidence="1">
    <location>
        <begin position="1"/>
        <end position="13"/>
    </location>
</feature>
<protein>
    <submittedName>
        <fullName evidence="2">Uncharacterized protein</fullName>
    </submittedName>
</protein>
<accession>A0A7J9I3D6</accession>